<evidence type="ECO:0000256" key="1">
    <source>
        <dbReference type="ARBA" id="ARBA00022737"/>
    </source>
</evidence>
<feature type="domain" description="PAS" evidence="7">
    <location>
        <begin position="301"/>
        <end position="364"/>
    </location>
</feature>
<name>A0A922CHX1_MANSE</name>
<dbReference type="PROSITE" id="PS50112">
    <property type="entry name" value="PAS"/>
    <property type="match status" value="1"/>
</dbReference>
<dbReference type="PANTHER" id="PTHR23042">
    <property type="entry name" value="CIRCADIAN PROTEIN CLOCK/ARNT/BMAL/PAS"/>
    <property type="match status" value="1"/>
</dbReference>
<dbReference type="Gene3D" id="4.10.280.10">
    <property type="entry name" value="Helix-loop-helix DNA-binding domain"/>
    <property type="match status" value="1"/>
</dbReference>
<dbReference type="GO" id="GO:0003700">
    <property type="term" value="F:DNA-binding transcription factor activity"/>
    <property type="evidence" value="ECO:0007669"/>
    <property type="project" value="InterPro"/>
</dbReference>
<evidence type="ECO:0000259" key="7">
    <source>
        <dbReference type="PROSITE" id="PS50112"/>
    </source>
</evidence>
<keyword evidence="3" id="KW-0238">DNA-binding</keyword>
<dbReference type="SMART" id="SM00353">
    <property type="entry name" value="HLH"/>
    <property type="match status" value="1"/>
</dbReference>
<dbReference type="Gene3D" id="3.30.450.20">
    <property type="entry name" value="PAS domain"/>
    <property type="match status" value="2"/>
</dbReference>
<dbReference type="AlphaFoldDB" id="A0A922CHX1"/>
<dbReference type="InterPro" id="IPR035965">
    <property type="entry name" value="PAS-like_dom_sf"/>
</dbReference>
<dbReference type="InterPro" id="IPR011598">
    <property type="entry name" value="bHLH_dom"/>
</dbReference>
<dbReference type="InterPro" id="IPR001067">
    <property type="entry name" value="Nuc_translocat"/>
</dbReference>
<proteinExistence type="predicted"/>
<reference evidence="9" key="2">
    <citation type="submission" date="2020-12" db="EMBL/GenBank/DDBJ databases">
        <authorList>
            <person name="Kanost M."/>
        </authorList>
    </citation>
    <scope>NUCLEOTIDE SEQUENCE</scope>
</reference>
<evidence type="ECO:0008006" key="11">
    <source>
        <dbReference type="Google" id="ProtNLM"/>
    </source>
</evidence>
<keyword evidence="5" id="KW-0539">Nucleus</keyword>
<evidence type="ECO:0000256" key="2">
    <source>
        <dbReference type="ARBA" id="ARBA00023015"/>
    </source>
</evidence>
<feature type="region of interest" description="Disordered" evidence="6">
    <location>
        <begin position="227"/>
        <end position="251"/>
    </location>
</feature>
<dbReference type="InterPro" id="IPR050933">
    <property type="entry name" value="Circadian_TF"/>
</dbReference>
<feature type="compositionally biased region" description="Low complexity" evidence="6">
    <location>
        <begin position="50"/>
        <end position="95"/>
    </location>
</feature>
<feature type="compositionally biased region" description="Pro residues" evidence="6">
    <location>
        <begin position="154"/>
        <end position="164"/>
    </location>
</feature>
<feature type="region of interest" description="Disordered" evidence="6">
    <location>
        <begin position="825"/>
        <end position="847"/>
    </location>
</feature>
<feature type="compositionally biased region" description="Polar residues" evidence="6">
    <location>
        <begin position="825"/>
        <end position="843"/>
    </location>
</feature>
<keyword evidence="2" id="KW-0805">Transcription regulation</keyword>
<feature type="compositionally biased region" description="Basic and acidic residues" evidence="6">
    <location>
        <begin position="696"/>
        <end position="712"/>
    </location>
</feature>
<dbReference type="GO" id="GO:0005667">
    <property type="term" value="C:transcription regulator complex"/>
    <property type="evidence" value="ECO:0007669"/>
    <property type="project" value="InterPro"/>
</dbReference>
<dbReference type="InterPro" id="IPR036638">
    <property type="entry name" value="HLH_DNA-bd_sf"/>
</dbReference>
<dbReference type="InterPro" id="IPR000014">
    <property type="entry name" value="PAS"/>
</dbReference>
<dbReference type="GO" id="GO:0046983">
    <property type="term" value="F:protein dimerization activity"/>
    <property type="evidence" value="ECO:0007669"/>
    <property type="project" value="InterPro"/>
</dbReference>
<dbReference type="CDD" id="cd00130">
    <property type="entry name" value="PAS"/>
    <property type="match status" value="2"/>
</dbReference>
<dbReference type="GO" id="GO:0045944">
    <property type="term" value="P:positive regulation of transcription by RNA polymerase II"/>
    <property type="evidence" value="ECO:0007669"/>
    <property type="project" value="UniProtKB-ARBA"/>
</dbReference>
<evidence type="ECO:0000256" key="6">
    <source>
        <dbReference type="SAM" id="MobiDB-lite"/>
    </source>
</evidence>
<evidence type="ECO:0000256" key="3">
    <source>
        <dbReference type="ARBA" id="ARBA00023125"/>
    </source>
</evidence>
<feature type="region of interest" description="Disordered" evidence="6">
    <location>
        <begin position="1"/>
        <end position="212"/>
    </location>
</feature>
<feature type="region of interest" description="Disordered" evidence="6">
    <location>
        <begin position="696"/>
        <end position="719"/>
    </location>
</feature>
<dbReference type="EMBL" id="JH668333">
    <property type="protein sequence ID" value="KAG6446553.1"/>
    <property type="molecule type" value="Genomic_DNA"/>
</dbReference>
<dbReference type="GO" id="GO:0005737">
    <property type="term" value="C:cytoplasm"/>
    <property type="evidence" value="ECO:0007669"/>
    <property type="project" value="InterPro"/>
</dbReference>
<organism evidence="9 10">
    <name type="scientific">Manduca sexta</name>
    <name type="common">Tobacco hawkmoth</name>
    <name type="synonym">Tobacco hornworm</name>
    <dbReference type="NCBI Taxonomy" id="7130"/>
    <lineage>
        <taxon>Eukaryota</taxon>
        <taxon>Metazoa</taxon>
        <taxon>Ecdysozoa</taxon>
        <taxon>Arthropoda</taxon>
        <taxon>Hexapoda</taxon>
        <taxon>Insecta</taxon>
        <taxon>Pterygota</taxon>
        <taxon>Neoptera</taxon>
        <taxon>Endopterygota</taxon>
        <taxon>Lepidoptera</taxon>
        <taxon>Glossata</taxon>
        <taxon>Ditrysia</taxon>
        <taxon>Bombycoidea</taxon>
        <taxon>Sphingidae</taxon>
        <taxon>Sphinginae</taxon>
        <taxon>Sphingini</taxon>
        <taxon>Manduca</taxon>
    </lineage>
</organism>
<keyword evidence="1" id="KW-0677">Repeat</keyword>
<dbReference type="GO" id="GO:0003677">
    <property type="term" value="F:DNA binding"/>
    <property type="evidence" value="ECO:0007669"/>
    <property type="project" value="UniProtKB-KW"/>
</dbReference>
<feature type="compositionally biased region" description="Low complexity" evidence="6">
    <location>
        <begin position="112"/>
        <end position="130"/>
    </location>
</feature>
<evidence type="ECO:0000259" key="8">
    <source>
        <dbReference type="PROSITE" id="PS50888"/>
    </source>
</evidence>
<gene>
    <name evidence="9" type="ORF">O3G_MSEX004474</name>
</gene>
<evidence type="ECO:0000313" key="9">
    <source>
        <dbReference type="EMBL" id="KAG6446554.1"/>
    </source>
</evidence>
<evidence type="ECO:0000256" key="5">
    <source>
        <dbReference type="ARBA" id="ARBA00023242"/>
    </source>
</evidence>
<feature type="compositionally biased region" description="Pro residues" evidence="6">
    <location>
        <begin position="201"/>
        <end position="212"/>
    </location>
</feature>
<dbReference type="CDD" id="cd11391">
    <property type="entry name" value="bHLH_PAS"/>
    <property type="match status" value="1"/>
</dbReference>
<dbReference type="SUPFAM" id="SSF47459">
    <property type="entry name" value="HLH, helix-loop-helix DNA-binding domain"/>
    <property type="match status" value="1"/>
</dbReference>
<feature type="compositionally biased region" description="Basic and acidic residues" evidence="6">
    <location>
        <begin position="231"/>
        <end position="249"/>
    </location>
</feature>
<dbReference type="PROSITE" id="PS50888">
    <property type="entry name" value="BHLH"/>
    <property type="match status" value="1"/>
</dbReference>
<feature type="compositionally biased region" description="Pro residues" evidence="6">
    <location>
        <begin position="23"/>
        <end position="49"/>
    </location>
</feature>
<dbReference type="PRINTS" id="PR00785">
    <property type="entry name" value="NCTRNSLOCATR"/>
</dbReference>
<evidence type="ECO:0000313" key="10">
    <source>
        <dbReference type="Proteomes" id="UP000791440"/>
    </source>
</evidence>
<dbReference type="Pfam" id="PF14598">
    <property type="entry name" value="PAS_11"/>
    <property type="match status" value="1"/>
</dbReference>
<dbReference type="SUPFAM" id="SSF55785">
    <property type="entry name" value="PYP-like sensor domain (PAS domain)"/>
    <property type="match status" value="2"/>
</dbReference>
<evidence type="ECO:0000256" key="4">
    <source>
        <dbReference type="ARBA" id="ARBA00023163"/>
    </source>
</evidence>
<protein>
    <recommendedName>
        <fullName evidence="11">Methoprene-tolerant protein</fullName>
    </recommendedName>
</protein>
<reference evidence="9" key="1">
    <citation type="journal article" date="2016" name="Insect Biochem. Mol. Biol.">
        <title>Multifaceted biological insights from a draft genome sequence of the tobacco hornworm moth, Manduca sexta.</title>
        <authorList>
            <person name="Kanost M.R."/>
            <person name="Arrese E.L."/>
            <person name="Cao X."/>
            <person name="Chen Y.R."/>
            <person name="Chellapilla S."/>
            <person name="Goldsmith M.R."/>
            <person name="Grosse-Wilde E."/>
            <person name="Heckel D.G."/>
            <person name="Herndon N."/>
            <person name="Jiang H."/>
            <person name="Papanicolaou A."/>
            <person name="Qu J."/>
            <person name="Soulages J.L."/>
            <person name="Vogel H."/>
            <person name="Walters J."/>
            <person name="Waterhouse R.M."/>
            <person name="Ahn S.J."/>
            <person name="Almeida F.C."/>
            <person name="An C."/>
            <person name="Aqrawi P."/>
            <person name="Bretschneider A."/>
            <person name="Bryant W.B."/>
            <person name="Bucks S."/>
            <person name="Chao H."/>
            <person name="Chevignon G."/>
            <person name="Christen J.M."/>
            <person name="Clarke D.F."/>
            <person name="Dittmer N.T."/>
            <person name="Ferguson L.C.F."/>
            <person name="Garavelou S."/>
            <person name="Gordon K.H.J."/>
            <person name="Gunaratna R.T."/>
            <person name="Han Y."/>
            <person name="Hauser F."/>
            <person name="He Y."/>
            <person name="Heidel-Fischer H."/>
            <person name="Hirsh A."/>
            <person name="Hu Y."/>
            <person name="Jiang H."/>
            <person name="Kalra D."/>
            <person name="Klinner C."/>
            <person name="Konig C."/>
            <person name="Kovar C."/>
            <person name="Kroll A.R."/>
            <person name="Kuwar S.S."/>
            <person name="Lee S.L."/>
            <person name="Lehman R."/>
            <person name="Li K."/>
            <person name="Li Z."/>
            <person name="Liang H."/>
            <person name="Lovelace S."/>
            <person name="Lu Z."/>
            <person name="Mansfield J.H."/>
            <person name="McCulloch K.J."/>
            <person name="Mathew T."/>
            <person name="Morton B."/>
            <person name="Muzny D.M."/>
            <person name="Neunemann D."/>
            <person name="Ongeri F."/>
            <person name="Pauchet Y."/>
            <person name="Pu L.L."/>
            <person name="Pyrousis I."/>
            <person name="Rao X.J."/>
            <person name="Redding A."/>
            <person name="Roesel C."/>
            <person name="Sanchez-Gracia A."/>
            <person name="Schaack S."/>
            <person name="Shukla A."/>
            <person name="Tetreau G."/>
            <person name="Wang Y."/>
            <person name="Xiong G.H."/>
            <person name="Traut W."/>
            <person name="Walsh T.K."/>
            <person name="Worley K.C."/>
            <person name="Wu D."/>
            <person name="Wu W."/>
            <person name="Wu Y.Q."/>
            <person name="Zhang X."/>
            <person name="Zou Z."/>
            <person name="Zucker H."/>
            <person name="Briscoe A.D."/>
            <person name="Burmester T."/>
            <person name="Clem R.J."/>
            <person name="Feyereisen R."/>
            <person name="Grimmelikhuijzen C.J.P."/>
            <person name="Hamodrakas S.J."/>
            <person name="Hansson B.S."/>
            <person name="Huguet E."/>
            <person name="Jermiin L.S."/>
            <person name="Lan Q."/>
            <person name="Lehman H.K."/>
            <person name="Lorenzen M."/>
            <person name="Merzendorfer H."/>
            <person name="Michalopoulos I."/>
            <person name="Morton D.B."/>
            <person name="Muthukrishnan S."/>
            <person name="Oakeshott J.G."/>
            <person name="Palmer W."/>
            <person name="Park Y."/>
            <person name="Passarelli A.L."/>
            <person name="Rozas J."/>
            <person name="Schwartz L.M."/>
            <person name="Smith W."/>
            <person name="Southgate A."/>
            <person name="Vilcinskas A."/>
            <person name="Vogt R."/>
            <person name="Wang P."/>
            <person name="Werren J."/>
            <person name="Yu X.Q."/>
            <person name="Zhou J.J."/>
            <person name="Brown S.J."/>
            <person name="Scherer S.E."/>
            <person name="Richards S."/>
            <person name="Blissard G.W."/>
        </authorList>
    </citation>
    <scope>NUCLEOTIDE SEQUENCE</scope>
</reference>
<keyword evidence="10" id="KW-1185">Reference proteome</keyword>
<feature type="domain" description="BHLH" evidence="8">
    <location>
        <begin position="232"/>
        <end position="285"/>
    </location>
</feature>
<dbReference type="SMART" id="SM00091">
    <property type="entry name" value="PAS"/>
    <property type="match status" value="1"/>
</dbReference>
<accession>A0A922CHX1</accession>
<dbReference type="Pfam" id="PF00010">
    <property type="entry name" value="HLH"/>
    <property type="match status" value="1"/>
</dbReference>
<feature type="compositionally biased region" description="Low complexity" evidence="6">
    <location>
        <begin position="140"/>
        <end position="153"/>
    </location>
</feature>
<comment type="caution">
    <text evidence="9">The sequence shown here is derived from an EMBL/GenBank/DDBJ whole genome shotgun (WGS) entry which is preliminary data.</text>
</comment>
<dbReference type="EMBL" id="JH668333">
    <property type="protein sequence ID" value="KAG6446554.1"/>
    <property type="molecule type" value="Genomic_DNA"/>
</dbReference>
<sequence>MVRDTEDLVPVIPGAAFFVIDEPPSPPSPPTPPMPPTPPTPPTPPPPPRSSSTPSTPPGSTTPSSASTPTHSTTPSDLSKLSTPSSPRSASESPAPYLPHVYIPAIGPEPTSPCTTPMPASPPSSQSTTPPCSPTPSSPPESLTVSSLSASPTPSSPPDSPTPSSPTAMTKQLSLRAVRALSPSTAPSSSSSPTRSDSSPPSSPSPPTPPTPVLCCFDVASALAIPSTSKDNPREIRNKAEKQRRDKLNRSIADLASTVPPVVAASRKIDKTGVLRLTAHYLRAHEYVFGDSLDVATQQFKSSSMRAVMGLFNGFLITVTYKGIIVVVSENVQQYLGYTELELLGHNMVSITHKDDQAILMNQLMPRKEFLGPSGELLVPDEPDGIMKVTEALGREKRKFVLRLKKLGQRSEPVQYIRCHVEGSFRKSDKACASPNRCCQMVRRARARSENHCTSGNDVVFIGVVRPEVQTFVTEIGLESCRMEYRTRHSIDGEIIQCEQRIALVTGYMIHEVQGVNAMNFMHKDDVHWVIIALRDMYDQHRLYGESCYRLMTKNGEFIYMRTRGRLDVDKDSRVVTSFVCTNTVVDEAEGKYLIKMMKKKFNIKTKKEGELLKLVDKEEADKKDLPVEDPRQLEKVILHLVTNLPSQGEGNIPNKPAICGASTSRGLAIIPPKKERIVSAIEKIYNIIKTFPKEPRQEDNSMATNKDEKQGDTLNAPGISQSTISVTELCSNTSSSSGDFQENLYWQKQLENSLQMPTTSVCTEPVYADFDLMTQPIEPAVYSLMTPQQVDDYASGNFLQAEANQSAVELKYQVLVAPGVNKNETTSQASSGSQVELPTSTKSLKRPNECLERSTTKKMLSNVSNGSDDELPDDDFSCLEALFDEEMLDKQIESAINSLEQSIDPTFPDLLISNEVQEILQQIEEKEKVVEKTDEVDA</sequence>
<keyword evidence="4" id="KW-0804">Transcription</keyword>
<dbReference type="Proteomes" id="UP000791440">
    <property type="component" value="Unassembled WGS sequence"/>
</dbReference>
<dbReference type="GO" id="GO:0005634">
    <property type="term" value="C:nucleus"/>
    <property type="evidence" value="ECO:0007669"/>
    <property type="project" value="InterPro"/>
</dbReference>
<dbReference type="EMBL" id="JH668333">
    <property type="protein sequence ID" value="KAG6446552.1"/>
    <property type="molecule type" value="Genomic_DNA"/>
</dbReference>
<feature type="compositionally biased region" description="Low complexity" evidence="6">
    <location>
        <begin position="182"/>
        <end position="200"/>
    </location>
</feature>